<feature type="region of interest" description="Disordered" evidence="1">
    <location>
        <begin position="1"/>
        <end position="31"/>
    </location>
</feature>
<keyword evidence="3" id="KW-1185">Reference proteome</keyword>
<gene>
    <name evidence="2" type="ORF">F511_18463</name>
</gene>
<protein>
    <submittedName>
        <fullName evidence="2">Uncharacterized protein</fullName>
    </submittedName>
</protein>
<evidence type="ECO:0000313" key="2">
    <source>
        <dbReference type="EMBL" id="KZV25356.1"/>
    </source>
</evidence>
<evidence type="ECO:0000256" key="1">
    <source>
        <dbReference type="SAM" id="MobiDB-lite"/>
    </source>
</evidence>
<feature type="region of interest" description="Disordered" evidence="1">
    <location>
        <begin position="344"/>
        <end position="363"/>
    </location>
</feature>
<reference evidence="2 3" key="1">
    <citation type="journal article" date="2015" name="Proc. Natl. Acad. Sci. U.S.A.">
        <title>The resurrection genome of Boea hygrometrica: A blueprint for survival of dehydration.</title>
        <authorList>
            <person name="Xiao L."/>
            <person name="Yang G."/>
            <person name="Zhang L."/>
            <person name="Yang X."/>
            <person name="Zhao S."/>
            <person name="Ji Z."/>
            <person name="Zhou Q."/>
            <person name="Hu M."/>
            <person name="Wang Y."/>
            <person name="Chen M."/>
            <person name="Xu Y."/>
            <person name="Jin H."/>
            <person name="Xiao X."/>
            <person name="Hu G."/>
            <person name="Bao F."/>
            <person name="Hu Y."/>
            <person name="Wan P."/>
            <person name="Li L."/>
            <person name="Deng X."/>
            <person name="Kuang T."/>
            <person name="Xiang C."/>
            <person name="Zhu J.K."/>
            <person name="Oliver M.J."/>
            <person name="He Y."/>
        </authorList>
    </citation>
    <scope>NUCLEOTIDE SEQUENCE [LARGE SCALE GENOMIC DNA]</scope>
    <source>
        <strain evidence="3">cv. XS01</strain>
    </source>
</reference>
<proteinExistence type="predicted"/>
<organism evidence="2 3">
    <name type="scientific">Dorcoceras hygrometricum</name>
    <dbReference type="NCBI Taxonomy" id="472368"/>
    <lineage>
        <taxon>Eukaryota</taxon>
        <taxon>Viridiplantae</taxon>
        <taxon>Streptophyta</taxon>
        <taxon>Embryophyta</taxon>
        <taxon>Tracheophyta</taxon>
        <taxon>Spermatophyta</taxon>
        <taxon>Magnoliopsida</taxon>
        <taxon>eudicotyledons</taxon>
        <taxon>Gunneridae</taxon>
        <taxon>Pentapetalae</taxon>
        <taxon>asterids</taxon>
        <taxon>lamiids</taxon>
        <taxon>Lamiales</taxon>
        <taxon>Gesneriaceae</taxon>
        <taxon>Didymocarpoideae</taxon>
        <taxon>Trichosporeae</taxon>
        <taxon>Loxocarpinae</taxon>
        <taxon>Dorcoceras</taxon>
    </lineage>
</organism>
<dbReference type="EMBL" id="KV011880">
    <property type="protein sequence ID" value="KZV25356.1"/>
    <property type="molecule type" value="Genomic_DNA"/>
</dbReference>
<dbReference type="Proteomes" id="UP000250235">
    <property type="component" value="Unassembled WGS sequence"/>
</dbReference>
<sequence length="497" mass="54990">MGCPGQARKKPRRKLAVETIPGDTPDGGGRRHIARGTRPGAAAPSAAHVAPSHRANQQSCTIPAAAAVVDPPIRSTVGFNLPPSICTRSLDRFYHGRNLLSMKIGASPIMGRRAEAAREDRRRRRIQLAVGPQPLRLRNHNFGLAHRIMVKRLATSPYDPLGITDSACKNQLVVVSIQYGPFNTYIPIRSTIIGKSRVARDPIAMHTSWRSNSDIASVTRAVNPRQRSIDSYMHRGLTQSRRLMTPTPPSPPAVRRRRRRRSSSEIVSGQFDEENPFVLISSALLVQPDEGVSNLVVDRIGVNYRNLPRRAGFLQFRLEPGTSASKIGKRKSRIDHRAVAARGDAPPYRAHERARRARWSRTGGERRSTNCAHWMREDRPCKARLSRNAAGRLAPPRAWIGDGPGAASRELSRTAAAASTIARWSTHLDAGLPLPLAVRPMHKKRPRRHCWSSVRRRTLAVQCAIAPLLSRAKFVGGGAAAGRPPLRRCRDGWSEFF</sequence>
<evidence type="ECO:0000313" key="3">
    <source>
        <dbReference type="Proteomes" id="UP000250235"/>
    </source>
</evidence>
<accession>A0A2Z7AVD7</accession>
<feature type="region of interest" description="Disordered" evidence="1">
    <location>
        <begin position="239"/>
        <end position="267"/>
    </location>
</feature>
<name>A0A2Z7AVD7_9LAMI</name>
<dbReference type="AlphaFoldDB" id="A0A2Z7AVD7"/>